<keyword evidence="2" id="KW-0540">Nuclease</keyword>
<comment type="caution">
    <text evidence="2">The sequence shown here is derived from an EMBL/GenBank/DDBJ whole genome shotgun (WGS) entry which is preliminary data.</text>
</comment>
<dbReference type="Gene3D" id="3.40.960.10">
    <property type="entry name" value="VSR Endonuclease"/>
    <property type="match status" value="1"/>
</dbReference>
<dbReference type="SUPFAM" id="SSF52980">
    <property type="entry name" value="Restriction endonuclease-like"/>
    <property type="match status" value="1"/>
</dbReference>
<accession>A0ABV8ED39</accession>
<dbReference type="InterPro" id="IPR007569">
    <property type="entry name" value="DUF559"/>
</dbReference>
<protein>
    <submittedName>
        <fullName evidence="2">Endonuclease domain-containing protein</fullName>
    </submittedName>
</protein>
<dbReference type="RefSeq" id="WP_247261755.1">
    <property type="nucleotide sequence ID" value="NZ_JALJQZ010000027.1"/>
</dbReference>
<evidence type="ECO:0000313" key="2">
    <source>
        <dbReference type="EMBL" id="MFC3970483.1"/>
    </source>
</evidence>
<feature type="domain" description="DUF559" evidence="1">
    <location>
        <begin position="10"/>
        <end position="117"/>
    </location>
</feature>
<reference evidence="3" key="1">
    <citation type="journal article" date="2019" name="Int. J. Syst. Evol. Microbiol.">
        <title>The Global Catalogue of Microorganisms (GCM) 10K type strain sequencing project: providing services to taxonomists for standard genome sequencing and annotation.</title>
        <authorList>
            <consortium name="The Broad Institute Genomics Platform"/>
            <consortium name="The Broad Institute Genome Sequencing Center for Infectious Disease"/>
            <person name="Wu L."/>
            <person name="Ma J."/>
        </authorList>
    </citation>
    <scope>NUCLEOTIDE SEQUENCE [LARGE SCALE GENOMIC DNA]</scope>
    <source>
        <strain evidence="3">TBRC 5781</strain>
    </source>
</reference>
<dbReference type="InterPro" id="IPR011335">
    <property type="entry name" value="Restrct_endonuc-II-like"/>
</dbReference>
<dbReference type="EMBL" id="JBHSBD010000106">
    <property type="protein sequence ID" value="MFC3970483.1"/>
    <property type="molecule type" value="Genomic_DNA"/>
</dbReference>
<sequence>MPHFEVPVRNRQNARRMRRALTEPELKFWNAVRAHRLMDLSFRRQMPIGGYIADFACAEHRLIIEIDGATHSLDKQIKRDDHRDAALNALGWRVIRFTNDEVLNRMDDVCTHILKVIGIERFEEL</sequence>
<evidence type="ECO:0000259" key="1">
    <source>
        <dbReference type="Pfam" id="PF04480"/>
    </source>
</evidence>
<keyword evidence="3" id="KW-1185">Reference proteome</keyword>
<dbReference type="PANTHER" id="PTHR38590:SF1">
    <property type="entry name" value="BLL0828 PROTEIN"/>
    <property type="match status" value="1"/>
</dbReference>
<dbReference type="GO" id="GO:0004519">
    <property type="term" value="F:endonuclease activity"/>
    <property type="evidence" value="ECO:0007669"/>
    <property type="project" value="UniProtKB-KW"/>
</dbReference>
<gene>
    <name evidence="2" type="ORF">ACFOVS_20585</name>
</gene>
<keyword evidence="2" id="KW-0255">Endonuclease</keyword>
<dbReference type="Proteomes" id="UP001595697">
    <property type="component" value="Unassembled WGS sequence"/>
</dbReference>
<dbReference type="Pfam" id="PF04480">
    <property type="entry name" value="DUF559"/>
    <property type="match status" value="1"/>
</dbReference>
<organism evidence="2 3">
    <name type="scientific">Rhizobium lemnae</name>
    <dbReference type="NCBI Taxonomy" id="1214924"/>
    <lineage>
        <taxon>Bacteria</taxon>
        <taxon>Pseudomonadati</taxon>
        <taxon>Pseudomonadota</taxon>
        <taxon>Alphaproteobacteria</taxon>
        <taxon>Hyphomicrobiales</taxon>
        <taxon>Rhizobiaceae</taxon>
        <taxon>Rhizobium/Agrobacterium group</taxon>
        <taxon>Rhizobium</taxon>
    </lineage>
</organism>
<name>A0ABV8ED39_9HYPH</name>
<evidence type="ECO:0000313" key="3">
    <source>
        <dbReference type="Proteomes" id="UP001595697"/>
    </source>
</evidence>
<dbReference type="CDD" id="cd01038">
    <property type="entry name" value="Endonuclease_DUF559"/>
    <property type="match status" value="1"/>
</dbReference>
<proteinExistence type="predicted"/>
<keyword evidence="2" id="KW-0378">Hydrolase</keyword>
<dbReference type="PANTHER" id="PTHR38590">
    <property type="entry name" value="BLL0828 PROTEIN"/>
    <property type="match status" value="1"/>
</dbReference>
<dbReference type="InterPro" id="IPR047216">
    <property type="entry name" value="Endonuclease_DUF559_bact"/>
</dbReference>